<keyword evidence="6" id="KW-1185">Reference proteome</keyword>
<proteinExistence type="inferred from homology"/>
<comment type="cofactor">
    <cofactor evidence="1">
        <name>Fe(2+)</name>
        <dbReference type="ChEBI" id="CHEBI:29033"/>
    </cofactor>
</comment>
<keyword evidence="3" id="KW-0472">Membrane</keyword>
<sequence>MVQCQTSTLHSEKSVLMASIIKEDKDLNKGIFVAGLIICVWAISLIFLISLDTTKMNAVSIGIAILWQTFLYTGLFINAHDAMHGVVYPKNANINNFIGKFSLTLYGLLSYKDLLKKHWQHHRYPGSELDPDYHNVYPQNFFLWYCHFMKSYWSWTQFFGLVLIFQGLINLFKMPQENLILFWMIPSTLSSIQLFYFGTFLPHRRLEGGYTNRHCARSIGFPVFWSFITCYHFGYHEEHHEYPHLPWWKLPQAYNTKTDVI</sequence>
<keyword evidence="3" id="KW-0812">Transmembrane</keyword>
<dbReference type="InterPro" id="IPR054681">
    <property type="entry name" value="CrtW-like"/>
</dbReference>
<organism evidence="5 6">
    <name type="scientific">Anabaena azotica FACHB-119</name>
    <dbReference type="NCBI Taxonomy" id="947527"/>
    <lineage>
        <taxon>Bacteria</taxon>
        <taxon>Bacillati</taxon>
        <taxon>Cyanobacteriota</taxon>
        <taxon>Cyanophyceae</taxon>
        <taxon>Nostocales</taxon>
        <taxon>Nostocaceae</taxon>
        <taxon>Anabaena</taxon>
        <taxon>Anabaena azotica</taxon>
    </lineage>
</organism>
<feature type="transmembrane region" description="Helical" evidence="3">
    <location>
        <begin position="58"/>
        <end position="77"/>
    </location>
</feature>
<evidence type="ECO:0000256" key="3">
    <source>
        <dbReference type="SAM" id="Phobius"/>
    </source>
</evidence>
<evidence type="ECO:0000313" key="6">
    <source>
        <dbReference type="Proteomes" id="UP000661112"/>
    </source>
</evidence>
<keyword evidence="3" id="KW-1133">Transmembrane helix</keyword>
<evidence type="ECO:0000256" key="1">
    <source>
        <dbReference type="ARBA" id="ARBA00001954"/>
    </source>
</evidence>
<name>A0ABR8D1D0_9NOST</name>
<comment type="caution">
    <text evidence="5">The sequence shown here is derived from an EMBL/GenBank/DDBJ whole genome shotgun (WGS) entry which is preliminary data.</text>
</comment>
<evidence type="ECO:0000259" key="4">
    <source>
        <dbReference type="Pfam" id="PF00487"/>
    </source>
</evidence>
<evidence type="ECO:0000256" key="2">
    <source>
        <dbReference type="ARBA" id="ARBA00008749"/>
    </source>
</evidence>
<dbReference type="RefSeq" id="WP_190467878.1">
    <property type="nucleotide sequence ID" value="NZ_JACJSG010000005.1"/>
</dbReference>
<feature type="transmembrane region" description="Helical" evidence="3">
    <location>
        <begin position="178"/>
        <end position="197"/>
    </location>
</feature>
<feature type="transmembrane region" description="Helical" evidence="3">
    <location>
        <begin position="152"/>
        <end position="172"/>
    </location>
</feature>
<dbReference type="NCBIfam" id="NF045690">
    <property type="entry name" value="BCarotKetCrtW"/>
    <property type="match status" value="1"/>
</dbReference>
<evidence type="ECO:0000313" key="5">
    <source>
        <dbReference type="EMBL" id="MBD2499986.1"/>
    </source>
</evidence>
<feature type="domain" description="Fatty acid desaturase" evidence="4">
    <location>
        <begin position="152"/>
        <end position="254"/>
    </location>
</feature>
<reference evidence="5 6" key="1">
    <citation type="journal article" date="2020" name="ISME J.">
        <title>Comparative genomics reveals insights into cyanobacterial evolution and habitat adaptation.</title>
        <authorList>
            <person name="Chen M.Y."/>
            <person name="Teng W.K."/>
            <person name="Zhao L."/>
            <person name="Hu C.X."/>
            <person name="Zhou Y.K."/>
            <person name="Han B.P."/>
            <person name="Song L.R."/>
            <person name="Shu W.S."/>
        </authorList>
    </citation>
    <scope>NUCLEOTIDE SEQUENCE [LARGE SCALE GENOMIC DNA]</scope>
    <source>
        <strain evidence="5 6">FACHB-119</strain>
    </source>
</reference>
<dbReference type="EMBL" id="JACJSG010000005">
    <property type="protein sequence ID" value="MBD2499986.1"/>
    <property type="molecule type" value="Genomic_DNA"/>
</dbReference>
<dbReference type="Pfam" id="PF00487">
    <property type="entry name" value="FA_desaturase"/>
    <property type="match status" value="1"/>
</dbReference>
<dbReference type="CDD" id="cd03513">
    <property type="entry name" value="CrtW_beta-carotene-ketolase"/>
    <property type="match status" value="1"/>
</dbReference>
<dbReference type="Proteomes" id="UP000661112">
    <property type="component" value="Unassembled WGS sequence"/>
</dbReference>
<feature type="transmembrane region" description="Helical" evidence="3">
    <location>
        <begin position="31"/>
        <end position="51"/>
    </location>
</feature>
<comment type="similarity">
    <text evidence="2">Belongs to the fatty acid desaturase type 2 family.</text>
</comment>
<accession>A0ABR8D1D0</accession>
<gene>
    <name evidence="5" type="ORF">H6G83_05025</name>
</gene>
<dbReference type="InterPro" id="IPR005804">
    <property type="entry name" value="FA_desaturase_dom"/>
</dbReference>
<protein>
    <submittedName>
        <fullName evidence="5">Fatty acid desaturase</fullName>
    </submittedName>
</protein>